<feature type="signal peptide" evidence="2">
    <location>
        <begin position="1"/>
        <end position="33"/>
    </location>
</feature>
<dbReference type="SUPFAM" id="SSF48695">
    <property type="entry name" value="Multiheme cytochromes"/>
    <property type="match status" value="2"/>
</dbReference>
<evidence type="ECO:0000256" key="2">
    <source>
        <dbReference type="SAM" id="SignalP"/>
    </source>
</evidence>
<feature type="chain" id="PRO_5037165495" description="Doubled CXXCH motif domain-containing protein" evidence="2">
    <location>
        <begin position="34"/>
        <end position="475"/>
    </location>
</feature>
<dbReference type="PANTHER" id="PTHR35038">
    <property type="entry name" value="DISSIMILATORY SULFITE REDUCTASE SIRA"/>
    <property type="match status" value="1"/>
</dbReference>
<dbReference type="Gene3D" id="3.90.10.10">
    <property type="entry name" value="Cytochrome C3"/>
    <property type="match status" value="2"/>
</dbReference>
<evidence type="ECO:0000313" key="4">
    <source>
        <dbReference type="EMBL" id="MCA9754612.1"/>
    </source>
</evidence>
<sequence>MRALHSTLIGSGVVGSALAAGLAVLLSASPTLARDAFDHETHDGQFDSCRTCHDPGGQGMYIVGPDDCAKCHNGSDLDRVDWTPPMREPSLVRFDHSTHPYAVNDPSEELECSNCHSPSSGASAMNVVLPTPETCLDCHNGSPEPHWAPGEVSCGDCHMPLTAAKAVSAERIADFPQPESHSLDDFIWQHGAQAMSATEACAVCHARNDCERCHANGDQVAAIASLERDDRVASLVAGREGKWPTPPDHESGSWWAEHGTAADDSPERCATCHDANSCAGCHQQGFARLEVLPKHGKRGMPVLPLRPLDHTPMFAQEHGPMALAGDCAVCHDEGGFCADCHDGQMGGGYHPPSFVLHHAASAAGPDPACTNCHSTEVFCRSCHMERGLASKTRSDANGYHDSAPYWLLNHGAAARQGLDECSSCHQQDDCLQCHSARSGWRVNPHGPDFDAMAVAEANEAMCITCHPASFMRQFR</sequence>
<feature type="domain" description="Doubled CXXCH motif" evidence="3">
    <location>
        <begin position="106"/>
        <end position="140"/>
    </location>
</feature>
<dbReference type="Proteomes" id="UP000739538">
    <property type="component" value="Unassembled WGS sequence"/>
</dbReference>
<gene>
    <name evidence="4" type="ORF">KDA27_02330</name>
</gene>
<dbReference type="EMBL" id="JAGQHS010000006">
    <property type="protein sequence ID" value="MCA9754612.1"/>
    <property type="molecule type" value="Genomic_DNA"/>
</dbReference>
<reference evidence="4" key="2">
    <citation type="journal article" date="2021" name="Microbiome">
        <title>Successional dynamics and alternative stable states in a saline activated sludge microbial community over 9 years.</title>
        <authorList>
            <person name="Wang Y."/>
            <person name="Ye J."/>
            <person name="Ju F."/>
            <person name="Liu L."/>
            <person name="Boyd J.A."/>
            <person name="Deng Y."/>
            <person name="Parks D.H."/>
            <person name="Jiang X."/>
            <person name="Yin X."/>
            <person name="Woodcroft B.J."/>
            <person name="Tyson G.W."/>
            <person name="Hugenholtz P."/>
            <person name="Polz M.F."/>
            <person name="Zhang T."/>
        </authorList>
    </citation>
    <scope>NUCLEOTIDE SEQUENCE</scope>
    <source>
        <strain evidence="4">HKST-UBA02</strain>
    </source>
</reference>
<accession>A0A956SBM4</accession>
<dbReference type="InterPro" id="IPR051829">
    <property type="entry name" value="Multiheme_Cytochr_ET"/>
</dbReference>
<feature type="domain" description="Doubled CXXCH motif" evidence="3">
    <location>
        <begin position="427"/>
        <end position="467"/>
    </location>
</feature>
<dbReference type="AlphaFoldDB" id="A0A956SBM4"/>
<evidence type="ECO:0000313" key="5">
    <source>
        <dbReference type="Proteomes" id="UP000739538"/>
    </source>
</evidence>
<evidence type="ECO:0000256" key="1">
    <source>
        <dbReference type="ARBA" id="ARBA00022729"/>
    </source>
</evidence>
<dbReference type="InterPro" id="IPR036280">
    <property type="entry name" value="Multihaem_cyt_sf"/>
</dbReference>
<name>A0A956SBM4_UNCEI</name>
<dbReference type="Pfam" id="PF09699">
    <property type="entry name" value="Paired_CXXCH_1"/>
    <property type="match status" value="2"/>
</dbReference>
<keyword evidence="1 2" id="KW-0732">Signal</keyword>
<organism evidence="4 5">
    <name type="scientific">Eiseniibacteriota bacterium</name>
    <dbReference type="NCBI Taxonomy" id="2212470"/>
    <lineage>
        <taxon>Bacteria</taxon>
        <taxon>Candidatus Eiseniibacteriota</taxon>
    </lineage>
</organism>
<evidence type="ECO:0000259" key="3">
    <source>
        <dbReference type="Pfam" id="PF09699"/>
    </source>
</evidence>
<comment type="caution">
    <text evidence="4">The sequence shown here is derived from an EMBL/GenBank/DDBJ whole genome shotgun (WGS) entry which is preliminary data.</text>
</comment>
<proteinExistence type="predicted"/>
<protein>
    <recommendedName>
        <fullName evidence="3">Doubled CXXCH motif domain-containing protein</fullName>
    </recommendedName>
</protein>
<dbReference type="InterPro" id="IPR010177">
    <property type="entry name" value="Paired_CXXCH_1"/>
</dbReference>
<reference evidence="4" key="1">
    <citation type="submission" date="2020-04" db="EMBL/GenBank/DDBJ databases">
        <authorList>
            <person name="Zhang T."/>
        </authorList>
    </citation>
    <scope>NUCLEOTIDE SEQUENCE</scope>
    <source>
        <strain evidence="4">HKST-UBA02</strain>
    </source>
</reference>